<evidence type="ECO:0000313" key="1">
    <source>
        <dbReference type="EMBL" id="TWL22292.1"/>
    </source>
</evidence>
<organism evidence="1 2">
    <name type="scientific">Bacillus licheniformis</name>
    <dbReference type="NCBI Taxonomy" id="1402"/>
    <lineage>
        <taxon>Bacteria</taxon>
        <taxon>Bacillati</taxon>
        <taxon>Bacillota</taxon>
        <taxon>Bacilli</taxon>
        <taxon>Bacillales</taxon>
        <taxon>Bacillaceae</taxon>
        <taxon>Bacillus</taxon>
    </lineage>
</organism>
<dbReference type="AlphaFoldDB" id="A0A8B5Y7Q2"/>
<accession>A0A8B5Y7Q2</accession>
<dbReference type="Proteomes" id="UP000435910">
    <property type="component" value="Unassembled WGS sequence"/>
</dbReference>
<protein>
    <submittedName>
        <fullName evidence="1">Uncharacterized protein</fullName>
    </submittedName>
</protein>
<reference evidence="1 2" key="1">
    <citation type="submission" date="2019-06" db="EMBL/GenBank/DDBJ databases">
        <title>Genome sequence analysis of &gt;100 Bacillus licheniformis strains suggests intrinsic resistance to this species.</title>
        <authorList>
            <person name="Wels M."/>
            <person name="Siezen R.J."/>
            <person name="Johansen E."/>
            <person name="Stuer-Lauridsen B."/>
            <person name="Bjerre K."/>
            <person name="Nielsen B.K.K."/>
        </authorList>
    </citation>
    <scope>NUCLEOTIDE SEQUENCE [LARGE SCALE GENOMIC DNA]</scope>
    <source>
        <strain evidence="1 2">BAC-16736</strain>
    </source>
</reference>
<sequence>MRFIKLKCFKLIVARNNKGSETLSRGWFLKGLKKENKKAGVKYGIFRQII</sequence>
<name>A0A8B5Y7Q2_BACLI</name>
<proteinExistence type="predicted"/>
<dbReference type="EMBL" id="NILC01000029">
    <property type="protein sequence ID" value="TWL22292.1"/>
    <property type="molecule type" value="Genomic_DNA"/>
</dbReference>
<comment type="caution">
    <text evidence="1">The sequence shown here is derived from an EMBL/GenBank/DDBJ whole genome shotgun (WGS) entry which is preliminary data.</text>
</comment>
<gene>
    <name evidence="1" type="ORF">CHCC16736_3761</name>
</gene>
<evidence type="ECO:0000313" key="2">
    <source>
        <dbReference type="Proteomes" id="UP000435910"/>
    </source>
</evidence>